<protein>
    <recommendedName>
        <fullName evidence="5">MYND-type domain-containing protein</fullName>
    </recommendedName>
</protein>
<dbReference type="HOGENOM" id="CLU_121553_0_0_1"/>
<dbReference type="Gene3D" id="6.10.140.2220">
    <property type="match status" value="1"/>
</dbReference>
<evidence type="ECO:0000313" key="7">
    <source>
        <dbReference type="Proteomes" id="UP000054166"/>
    </source>
</evidence>
<evidence type="ECO:0000259" key="5">
    <source>
        <dbReference type="PROSITE" id="PS50865"/>
    </source>
</evidence>
<dbReference type="PROSITE" id="PS01360">
    <property type="entry name" value="ZF_MYND_1"/>
    <property type="match status" value="1"/>
</dbReference>
<reference evidence="7" key="2">
    <citation type="submission" date="2015-01" db="EMBL/GenBank/DDBJ databases">
        <title>Evolutionary Origins and Diversification of the Mycorrhizal Mutualists.</title>
        <authorList>
            <consortium name="DOE Joint Genome Institute"/>
            <consortium name="Mycorrhizal Genomics Consortium"/>
            <person name="Kohler A."/>
            <person name="Kuo A."/>
            <person name="Nagy L.G."/>
            <person name="Floudas D."/>
            <person name="Copeland A."/>
            <person name="Barry K.W."/>
            <person name="Cichocki N."/>
            <person name="Veneault-Fourrey C."/>
            <person name="LaButti K."/>
            <person name="Lindquist E.A."/>
            <person name="Lipzen A."/>
            <person name="Lundell T."/>
            <person name="Morin E."/>
            <person name="Murat C."/>
            <person name="Riley R."/>
            <person name="Ohm R."/>
            <person name="Sun H."/>
            <person name="Tunlid A."/>
            <person name="Henrissat B."/>
            <person name="Grigoriev I.V."/>
            <person name="Hibbett D.S."/>
            <person name="Martin F."/>
        </authorList>
    </citation>
    <scope>NUCLEOTIDE SEQUENCE [LARGE SCALE GENOMIC DNA]</scope>
    <source>
        <strain evidence="7">F 1598</strain>
    </source>
</reference>
<dbReference type="GO" id="GO:0008270">
    <property type="term" value="F:zinc ion binding"/>
    <property type="evidence" value="ECO:0007669"/>
    <property type="project" value="UniProtKB-KW"/>
</dbReference>
<keyword evidence="2 4" id="KW-0863">Zinc-finger</keyword>
<dbReference type="STRING" id="765440.A0A0C3CRR4"/>
<evidence type="ECO:0000256" key="4">
    <source>
        <dbReference type="PROSITE-ProRule" id="PRU00134"/>
    </source>
</evidence>
<evidence type="ECO:0000256" key="2">
    <source>
        <dbReference type="ARBA" id="ARBA00022771"/>
    </source>
</evidence>
<sequence length="193" mass="21923">MQLELIVITYGFTERRVEIEMRPTIPSDYVGNVNELTRWAQMFSLGFGRDVKHTERWACYVCGKPARETQFDVMSWLHLLQPKLNIYVHHICEAGGGPCHEQIKAQTMMMRIQSGAPGSPAPHLPMPSGVTSFPLAGSCANCQKDETAKADFSISRCGKCKLIRYCGVDCQKADWNRHKKVCKTITDVKWENW</sequence>
<dbReference type="InParanoid" id="A0A0C3CRR4"/>
<dbReference type="EMBL" id="KN832970">
    <property type="protein sequence ID" value="KIM92367.1"/>
    <property type="molecule type" value="Genomic_DNA"/>
</dbReference>
<dbReference type="Pfam" id="PF01753">
    <property type="entry name" value="zf-MYND"/>
    <property type="match status" value="1"/>
</dbReference>
<proteinExistence type="predicted"/>
<dbReference type="AlphaFoldDB" id="A0A0C3CRR4"/>
<dbReference type="SUPFAM" id="SSF144232">
    <property type="entry name" value="HIT/MYND zinc finger-like"/>
    <property type="match status" value="1"/>
</dbReference>
<evidence type="ECO:0000256" key="3">
    <source>
        <dbReference type="ARBA" id="ARBA00022833"/>
    </source>
</evidence>
<keyword evidence="7" id="KW-1185">Reference proteome</keyword>
<name>A0A0C3CRR4_PILCF</name>
<dbReference type="InterPro" id="IPR002893">
    <property type="entry name" value="Znf_MYND"/>
</dbReference>
<feature type="domain" description="MYND-type" evidence="5">
    <location>
        <begin position="139"/>
        <end position="182"/>
    </location>
</feature>
<keyword evidence="1" id="KW-0479">Metal-binding</keyword>
<evidence type="ECO:0000313" key="6">
    <source>
        <dbReference type="EMBL" id="KIM92367.1"/>
    </source>
</evidence>
<keyword evidence="3" id="KW-0862">Zinc</keyword>
<dbReference type="PROSITE" id="PS50865">
    <property type="entry name" value="ZF_MYND_2"/>
    <property type="match status" value="1"/>
</dbReference>
<organism evidence="6 7">
    <name type="scientific">Piloderma croceum (strain F 1598)</name>
    <dbReference type="NCBI Taxonomy" id="765440"/>
    <lineage>
        <taxon>Eukaryota</taxon>
        <taxon>Fungi</taxon>
        <taxon>Dikarya</taxon>
        <taxon>Basidiomycota</taxon>
        <taxon>Agaricomycotina</taxon>
        <taxon>Agaricomycetes</taxon>
        <taxon>Agaricomycetidae</taxon>
        <taxon>Atheliales</taxon>
        <taxon>Atheliaceae</taxon>
        <taxon>Piloderma</taxon>
    </lineage>
</organism>
<reference evidence="6 7" key="1">
    <citation type="submission" date="2014-04" db="EMBL/GenBank/DDBJ databases">
        <authorList>
            <consortium name="DOE Joint Genome Institute"/>
            <person name="Kuo A."/>
            <person name="Tarkka M."/>
            <person name="Buscot F."/>
            <person name="Kohler A."/>
            <person name="Nagy L.G."/>
            <person name="Floudas D."/>
            <person name="Copeland A."/>
            <person name="Barry K.W."/>
            <person name="Cichocki N."/>
            <person name="Veneault-Fourrey C."/>
            <person name="LaButti K."/>
            <person name="Lindquist E.A."/>
            <person name="Lipzen A."/>
            <person name="Lundell T."/>
            <person name="Morin E."/>
            <person name="Murat C."/>
            <person name="Sun H."/>
            <person name="Tunlid A."/>
            <person name="Henrissat B."/>
            <person name="Grigoriev I.V."/>
            <person name="Hibbett D.S."/>
            <person name="Martin F."/>
            <person name="Nordberg H.P."/>
            <person name="Cantor M.N."/>
            <person name="Hua S.X."/>
        </authorList>
    </citation>
    <scope>NUCLEOTIDE SEQUENCE [LARGE SCALE GENOMIC DNA]</scope>
    <source>
        <strain evidence="6 7">F 1598</strain>
    </source>
</reference>
<evidence type="ECO:0000256" key="1">
    <source>
        <dbReference type="ARBA" id="ARBA00022723"/>
    </source>
</evidence>
<dbReference type="OrthoDB" id="2831360at2759"/>
<accession>A0A0C3CRR4</accession>
<gene>
    <name evidence="6" type="ORF">PILCRDRAFT_810421</name>
</gene>
<dbReference type="Proteomes" id="UP000054166">
    <property type="component" value="Unassembled WGS sequence"/>
</dbReference>